<evidence type="ECO:0000256" key="1">
    <source>
        <dbReference type="ARBA" id="ARBA00004245"/>
    </source>
</evidence>
<comment type="similarity">
    <text evidence="2 6">Belongs to the ARPC5 family.</text>
</comment>
<evidence type="ECO:0000256" key="5">
    <source>
        <dbReference type="ARBA" id="ARBA00060329"/>
    </source>
</evidence>
<dbReference type="GO" id="GO:0005885">
    <property type="term" value="C:Arp2/3 protein complex"/>
    <property type="evidence" value="ECO:0007669"/>
    <property type="project" value="InterPro"/>
</dbReference>
<dbReference type="InterPro" id="IPR006789">
    <property type="entry name" value="ARPC5"/>
</dbReference>
<reference evidence="7" key="1">
    <citation type="submission" date="2013-04" db="EMBL/GenBank/DDBJ databases">
        <title>The Genome Sequence of Fonticula alba ATCC 38817.</title>
        <authorList>
            <consortium name="The Broad Institute Genomics Platform"/>
            <person name="Russ C."/>
            <person name="Cuomo C."/>
            <person name="Burger G."/>
            <person name="Gray M.W."/>
            <person name="Holland P.W.H."/>
            <person name="King N."/>
            <person name="Lang F.B.F."/>
            <person name="Roger A.J."/>
            <person name="Ruiz-Trillo I."/>
            <person name="Brown M."/>
            <person name="Walker B."/>
            <person name="Young S."/>
            <person name="Zeng Q."/>
            <person name="Gargeya S."/>
            <person name="Fitzgerald M."/>
            <person name="Haas B."/>
            <person name="Abouelleil A."/>
            <person name="Allen A.W."/>
            <person name="Alvarado L."/>
            <person name="Arachchi H.M."/>
            <person name="Berlin A.M."/>
            <person name="Chapman S.B."/>
            <person name="Gainer-Dewar J."/>
            <person name="Goldberg J."/>
            <person name="Griggs A."/>
            <person name="Gujja S."/>
            <person name="Hansen M."/>
            <person name="Howarth C."/>
            <person name="Imamovic A."/>
            <person name="Ireland A."/>
            <person name="Larimer J."/>
            <person name="McCowan C."/>
            <person name="Murphy C."/>
            <person name="Pearson M."/>
            <person name="Poon T.W."/>
            <person name="Priest M."/>
            <person name="Roberts A."/>
            <person name="Saif S."/>
            <person name="Shea T."/>
            <person name="Sisk P."/>
            <person name="Sykes S."/>
            <person name="Wortman J."/>
            <person name="Nusbaum C."/>
            <person name="Birren B."/>
        </authorList>
    </citation>
    <scope>NUCLEOTIDE SEQUENCE [LARGE SCALE GENOMIC DNA]</scope>
    <source>
        <strain evidence="7">ATCC 38817</strain>
    </source>
</reference>
<proteinExistence type="inferred from homology"/>
<evidence type="ECO:0000256" key="6">
    <source>
        <dbReference type="RuleBase" id="RU004301"/>
    </source>
</evidence>
<evidence type="ECO:0000256" key="3">
    <source>
        <dbReference type="ARBA" id="ARBA00022490"/>
    </source>
</evidence>
<dbReference type="eggNOG" id="KOG3380">
    <property type="taxonomic scope" value="Eukaryota"/>
</dbReference>
<organism evidence="7">
    <name type="scientific">Fonticula alba</name>
    <name type="common">Slime mold</name>
    <dbReference type="NCBI Taxonomy" id="691883"/>
    <lineage>
        <taxon>Eukaryota</taxon>
        <taxon>Rotosphaerida</taxon>
        <taxon>Fonticulaceae</taxon>
        <taxon>Fonticula</taxon>
    </lineage>
</organism>
<keyword evidence="3" id="KW-0963">Cytoplasm</keyword>
<evidence type="ECO:0000256" key="2">
    <source>
        <dbReference type="ARBA" id="ARBA00006084"/>
    </source>
</evidence>
<keyword evidence="4 6" id="KW-0206">Cytoskeleton</keyword>
<dbReference type="GO" id="GO:0030833">
    <property type="term" value="P:regulation of actin filament polymerization"/>
    <property type="evidence" value="ECO:0007669"/>
    <property type="project" value="InterPro"/>
</dbReference>
<gene>
    <name evidence="7" type="ORF">H696_00576</name>
</gene>
<dbReference type="EMBL" id="KB932201">
    <property type="protein sequence ID" value="KCV73027.1"/>
    <property type="molecule type" value="Genomic_DNA"/>
</dbReference>
<evidence type="ECO:0000313" key="7">
    <source>
        <dbReference type="EMBL" id="KCV73027.1"/>
    </source>
</evidence>
<dbReference type="PIRSF" id="PIRSF039096">
    <property type="entry name" value="p16-ARC"/>
    <property type="match status" value="1"/>
</dbReference>
<protein>
    <recommendedName>
        <fullName evidence="6">Actin-related protein 2/3 complex subunit 5</fullName>
    </recommendedName>
</protein>
<comment type="subcellular location">
    <subcellularLocation>
        <location evidence="1">Cytoplasm</location>
        <location evidence="1">Cytoskeleton</location>
    </subcellularLocation>
</comment>
<comment type="function">
    <text evidence="5">Functions as a component of the Arp2/3 complex which is involved in regulation of actin polymerization and together with an activating nucleation-promoting factor (NPF) mediates the formation of branched actin networks.</text>
</comment>
<accession>A0A058ZHQ4</accession>
<evidence type="ECO:0000256" key="4">
    <source>
        <dbReference type="ARBA" id="ARBA00023212"/>
    </source>
</evidence>
<evidence type="ECO:0000313" key="8">
    <source>
        <dbReference type="Proteomes" id="UP000030693"/>
    </source>
</evidence>
<dbReference type="FunFam" id="1.25.40.190:FF:000003">
    <property type="entry name" value="Actin-related protein 2/3 complex subunit 5"/>
    <property type="match status" value="1"/>
</dbReference>
<name>A0A058ZHQ4_FONAL</name>
<keyword evidence="8" id="KW-1185">Reference proteome</keyword>
<dbReference type="InterPro" id="IPR036743">
    <property type="entry name" value="ARPC5_sf"/>
</dbReference>
<dbReference type="Proteomes" id="UP000030693">
    <property type="component" value="Unassembled WGS sequence"/>
</dbReference>
<dbReference type="Pfam" id="PF04699">
    <property type="entry name" value="P16-Arc"/>
    <property type="match status" value="1"/>
</dbReference>
<dbReference type="PANTHER" id="PTHR12644">
    <property type="entry name" value="ARP2/3 COMPLEX 16 KD SUBUNIT P16-ARC"/>
    <property type="match status" value="1"/>
</dbReference>
<comment type="function">
    <text evidence="6">Functions as component of the Arp2/3 complex which is involved in regulation of actin polymerization and together with an activating nucleation-promoting factor (NPF) mediates the formation of branched actin networks. Arp2/3 complex plays a critical role in the control of cell morphogenesis via the modulation of cell polarity development.</text>
</comment>
<dbReference type="OrthoDB" id="429520at2759"/>
<dbReference type="OMA" id="LWHEKAF"/>
<sequence>MRRGRHTKHFAEDMSSFSVSVGDSSKHRNIDVDSLLREGYEDDDQSVDASVVASINDRATNVRTLLNKGDAAGSVAVAVDNPPFNCNDAALKAKNLETVMSSLSAVRAADIPAVIKSLTPEQVDNLVKYIYAGFAIPSGQYSGHLLLWHEKAIEVGGLGSITRVLTSRKTVN</sequence>
<dbReference type="RefSeq" id="XP_009492728.1">
    <property type="nucleotide sequence ID" value="XM_009494453.1"/>
</dbReference>
<dbReference type="Gene3D" id="1.25.40.190">
    <property type="entry name" value="Actin-related protein 2/3 complex subunit 5"/>
    <property type="match status" value="1"/>
</dbReference>
<dbReference type="SUPFAM" id="SSF69103">
    <property type="entry name" value="Arp2/3 complex 16 kDa subunit ARPC5"/>
    <property type="match status" value="1"/>
</dbReference>
<dbReference type="GO" id="GO:0034314">
    <property type="term" value="P:Arp2/3 complex-mediated actin nucleation"/>
    <property type="evidence" value="ECO:0007669"/>
    <property type="project" value="InterPro"/>
</dbReference>
<dbReference type="AlphaFoldDB" id="A0A058ZHQ4"/>
<dbReference type="STRING" id="691883.A0A058ZHQ4"/>
<dbReference type="GeneID" id="20525301"/>